<dbReference type="RefSeq" id="WP_096573335.1">
    <property type="nucleotide sequence ID" value="NZ_CAWNJS010000001.1"/>
</dbReference>
<dbReference type="InterPro" id="IPR000700">
    <property type="entry name" value="PAS-assoc_C"/>
</dbReference>
<dbReference type="SMART" id="SM00065">
    <property type="entry name" value="GAF"/>
    <property type="match status" value="1"/>
</dbReference>
<dbReference type="GO" id="GO:0009882">
    <property type="term" value="F:blue light photoreceptor activity"/>
    <property type="evidence" value="ECO:0007669"/>
    <property type="project" value="UniProtKB-ARBA"/>
</dbReference>
<dbReference type="InterPro" id="IPR036890">
    <property type="entry name" value="HATPase_C_sf"/>
</dbReference>
<dbReference type="EMBL" id="AP018248">
    <property type="protein sequence ID" value="BAY96079.1"/>
    <property type="molecule type" value="Genomic_DNA"/>
</dbReference>
<feature type="domain" description="PAS" evidence="9">
    <location>
        <begin position="1677"/>
        <end position="1734"/>
    </location>
</feature>
<dbReference type="Pfam" id="PF08447">
    <property type="entry name" value="PAS_3"/>
    <property type="match status" value="1"/>
</dbReference>
<name>A0A1Z4MRP1_9CYAN</name>
<dbReference type="KEGG" id="ttq:NIES37_00050"/>
<dbReference type="SMART" id="SM00091">
    <property type="entry name" value="PAS"/>
    <property type="match status" value="2"/>
</dbReference>
<dbReference type="Gene3D" id="3.40.50.300">
    <property type="entry name" value="P-loop containing nucleotide triphosphate hydrolases"/>
    <property type="match status" value="1"/>
</dbReference>
<dbReference type="GO" id="GO:0005524">
    <property type="term" value="F:ATP binding"/>
    <property type="evidence" value="ECO:0007669"/>
    <property type="project" value="InterPro"/>
</dbReference>
<dbReference type="EC" id="2.7.13.3" evidence="2"/>
<sequence length="2111" mass="236734">MIAGLDLECRILGYRVLEQLHFSSRTIVYRGIRVSNQQPVIIKYLKSSYPSFHELLQFRNQYTIAKNLDFPGVVRHYSLEAYRNSYILVMEDFGGIPLQDYTKKQPLEVGEYLAIALQIVEILHNLHQHRVIHKDLKPDNILINPSSKEVKLIDFSIASLLPRETQEIKNPNVLEGTLNYISPEQTGRMNRRIDYRSDFYSLGITLFELLTGELPFQSDDPMELIHCHIAKIPAVLGNGERGKGNGEREGRPQVLYDIVSKLMAKNPEDRYQSALGLKFDLENCLEQLQKTGKIVDLIIGSRDVCDRFLIPEKLYGREAEVQQLLDAFERVAHKTNARSELMLVAGFSGIGKTAIVNEVHKPIVRQRGYFIKGKFDQFQRNIPFSAFVQALRDLMAQLLTETDSQLEQWQTKILAALGDNAQVIIEVIPELKKIIGKQPPYVELAFDAAQVRFNLLFQKFIRVFTTPNHPLVIFLDDLQWADSASLRLIKLLITEAETGYLLLIGAYRNNEVSTAHPLILILDEIHKSPAIVNTITLSPLQLCDLNYLIADTLSCPDGIAAHLADLVYQKTKGNPFFVKQFLKALYVDKLISFNINTGCWQGNIAEIRESALTDDVVEFMAQQIQKLPAATQTVLKLAACIGNNFDLSTLAIVYEKSESETAADLWQALQAGLILPTNEVYKFFQDCDCQNASCPLPISGNALAHYKFLHDRVQQAAYSLIPEPQKQLTHFHIGKLLLHKTTVAEQEEKLFEIVNQFNIGKNWIGEDIHYTQLAQLNLKAGKKARTATAHTVALEYFTTGINLLPKNQWQTQYELTLALYTAATEAAYLSSNLEQMNNLADVILASANSLLDKIKAYEIQIQVLQAQNQPLAAVKIALKILQLLGINFPENPSELDITQALHQTKKILAGRQPLDLVNLPQMTEPEKLAAIKIMAAVSSSTYIAVPQLFPLIIVEQVNLSITYGNTPFSPYSYGCYGQLLCGVQGDIDLGYQFGKLALKLLENSHIKEQTARTYGEVCLGTLHWREPVINSLPLLKAGYQSGLETGDLVWTSICGIIYIMHSWLAGQELNDINRDATAFCTQLTQLQQPALVNQITIFQQTVINLLGDNTEVWRFEGDAFHEAQMLPILEQGGDQTALCYFHYQKLFLYYLSEEFQPAVNAAIATENYLGAATGLFIVPSFYTYDSLAHLAIYPQVSSAEKQRIEQRVNSNQEKMQKWANSSPGNHLHKFYLVEAERQRILHNKAAAIELYDLAISTAKVNNYPHEEALANELAAKFYLAWGKNNIVQEYLLSAYYGYARWGATAKVKQLEKNYPHFLIPILQPDSINFSSDVTIPLAEMVSDANDSHNTNYSSNSVSAALDLATVLKSFQMLASEIHLNKLLSTLLQVVLENAGADKCVLLLQKQGKLTIEATIALGQQSAVLQSVSLENSQEVPVGLINTVKRTLTAAVLIDAITHPLLTADPYIFRYQPKSILCTPIMYQGKLLGILYLENKEATAAFTSDRVELLNLLCTQAAISLENAHLYQQAQLYSQQLEQSLEELKVSDTRFQNLANNIPGMIYQFHLAADGSTSTPYVSSGCYEIYEVLAEDVMTGKENLYKMNYPDDMAQVAELITHSAENLTPFQHEWRIITPSGIIKWIQSAAQPQQQADGSIMWDGIVIDVSDRHLAEEKIRAQEQFLRSIYDGVDHPIFVINVTPEQDFFYASWNPAAARIAGVVAEEVIGKTPEEIHGEVEGAAVRQHFISCIHAGTSIAVEQCLTFDQEITWWLTTFNPLRDRTGRIHQLIGTAINISEQQAALRERKQAEAQAQQKAQELETALQDLQQTQLQMVQSEKMSALGNLIAGVAHEINNPVGFIVGNLQPARDYVNDVLGILDLYQQQFPDPGAVITDEIEAIDLEYIREDLPKLIDSMKLGVDRIRSISISLRNFSRADKDYKIPFNLHEGLNSTILILKHRLKANESRTAIEVITNYGNLPEVECFPGQLNQVFMNILANAIDSLEEFNQQRVQGEFRPHSHQITIKTAYIPQSDSDSTPHVEIRIKDNGTGMTPEVKAKVFDHLFTTKPVGKGTGLGLAIARQIVIERHEGTITVDSVLGEGTEFIIKLPVNAS</sequence>
<evidence type="ECO:0000259" key="8">
    <source>
        <dbReference type="PROSITE" id="PS50109"/>
    </source>
</evidence>
<dbReference type="Gene3D" id="3.30.565.10">
    <property type="entry name" value="Histidine kinase-like ATPase, C-terminal domain"/>
    <property type="match status" value="1"/>
</dbReference>
<proteinExistence type="predicted"/>
<dbReference type="PROSITE" id="PS50112">
    <property type="entry name" value="PAS"/>
    <property type="match status" value="1"/>
</dbReference>
<dbReference type="Pfam" id="PF00069">
    <property type="entry name" value="Pkinase"/>
    <property type="match status" value="1"/>
</dbReference>
<dbReference type="SMART" id="SM00086">
    <property type="entry name" value="PAC"/>
    <property type="match status" value="2"/>
</dbReference>
<dbReference type="InterPro" id="IPR008271">
    <property type="entry name" value="Ser/Thr_kinase_AS"/>
</dbReference>
<evidence type="ECO:0000256" key="2">
    <source>
        <dbReference type="ARBA" id="ARBA00012438"/>
    </source>
</evidence>
<dbReference type="Gene3D" id="3.30.450.20">
    <property type="entry name" value="PAS domain"/>
    <property type="match status" value="2"/>
</dbReference>
<keyword evidence="6" id="KW-0175">Coiled coil</keyword>
<feature type="domain" description="Histidine kinase" evidence="8">
    <location>
        <begin position="1846"/>
        <end position="2110"/>
    </location>
</feature>
<comment type="catalytic activity">
    <reaction evidence="1">
        <text>ATP + protein L-histidine = ADP + protein N-phospho-L-histidine.</text>
        <dbReference type="EC" id="2.7.13.3"/>
    </reaction>
</comment>
<dbReference type="SUPFAM" id="SSF55874">
    <property type="entry name" value="ATPase domain of HSP90 chaperone/DNA topoisomerase II/histidine kinase"/>
    <property type="match status" value="1"/>
</dbReference>
<dbReference type="InterPro" id="IPR005467">
    <property type="entry name" value="His_kinase_dom"/>
</dbReference>
<dbReference type="InterPro" id="IPR053159">
    <property type="entry name" value="Hybrid_Histidine_Kinase"/>
</dbReference>
<dbReference type="InterPro" id="IPR003594">
    <property type="entry name" value="HATPase_dom"/>
</dbReference>
<dbReference type="Pfam" id="PF13191">
    <property type="entry name" value="AAA_16"/>
    <property type="match status" value="1"/>
</dbReference>
<dbReference type="InterPro" id="IPR003018">
    <property type="entry name" value="GAF"/>
</dbReference>
<dbReference type="Pfam" id="PF01590">
    <property type="entry name" value="GAF"/>
    <property type="match status" value="1"/>
</dbReference>
<dbReference type="SMART" id="SM00387">
    <property type="entry name" value="HATPase_c"/>
    <property type="match status" value="1"/>
</dbReference>
<reference evidence="11 12" key="1">
    <citation type="submission" date="2017-06" db="EMBL/GenBank/DDBJ databases">
        <title>Genome sequencing of cyanobaciteial culture collection at National Institute for Environmental Studies (NIES).</title>
        <authorList>
            <person name="Hirose Y."/>
            <person name="Shimura Y."/>
            <person name="Fujisawa T."/>
            <person name="Nakamura Y."/>
            <person name="Kawachi M."/>
        </authorList>
    </citation>
    <scope>NUCLEOTIDE SEQUENCE [LARGE SCALE GENOMIC DNA]</scope>
    <source>
        <strain evidence="11 12">NIES-37</strain>
    </source>
</reference>
<dbReference type="Pfam" id="PF08448">
    <property type="entry name" value="PAS_4"/>
    <property type="match status" value="1"/>
</dbReference>
<dbReference type="InterPro" id="IPR027417">
    <property type="entry name" value="P-loop_NTPase"/>
</dbReference>
<keyword evidence="5" id="KW-0902">Two-component regulatory system</keyword>
<dbReference type="CDD" id="cd00082">
    <property type="entry name" value="HisKA"/>
    <property type="match status" value="1"/>
</dbReference>
<dbReference type="SUPFAM" id="SSF56112">
    <property type="entry name" value="Protein kinase-like (PK-like)"/>
    <property type="match status" value="1"/>
</dbReference>
<evidence type="ECO:0000256" key="6">
    <source>
        <dbReference type="SAM" id="Coils"/>
    </source>
</evidence>
<evidence type="ECO:0000256" key="5">
    <source>
        <dbReference type="ARBA" id="ARBA00023012"/>
    </source>
</evidence>
<dbReference type="SUPFAM" id="SSF55781">
    <property type="entry name" value="GAF domain-like"/>
    <property type="match status" value="1"/>
</dbReference>
<evidence type="ECO:0000259" key="9">
    <source>
        <dbReference type="PROSITE" id="PS50112"/>
    </source>
</evidence>
<feature type="domain" description="PAC" evidence="10">
    <location>
        <begin position="1625"/>
        <end position="1676"/>
    </location>
</feature>
<dbReference type="PROSITE" id="PS50011">
    <property type="entry name" value="PROTEIN_KINASE_DOM"/>
    <property type="match status" value="1"/>
</dbReference>
<keyword evidence="4 11" id="KW-0808">Transferase</keyword>
<dbReference type="PROSITE" id="PS00108">
    <property type="entry name" value="PROTEIN_KINASE_ST"/>
    <property type="match status" value="1"/>
</dbReference>
<dbReference type="PANTHER" id="PTHR43642:SF1">
    <property type="entry name" value="HYBRID SIGNAL TRANSDUCTION HISTIDINE KINASE G"/>
    <property type="match status" value="1"/>
</dbReference>
<dbReference type="InterPro" id="IPR000014">
    <property type="entry name" value="PAS"/>
</dbReference>
<dbReference type="InterPro" id="IPR001610">
    <property type="entry name" value="PAC"/>
</dbReference>
<protein>
    <recommendedName>
        <fullName evidence="2">histidine kinase</fullName>
        <ecNumber evidence="2">2.7.13.3</ecNumber>
    </recommendedName>
</protein>
<dbReference type="InterPro" id="IPR036097">
    <property type="entry name" value="HisK_dim/P_sf"/>
</dbReference>
<dbReference type="PANTHER" id="PTHR43642">
    <property type="entry name" value="HYBRID SIGNAL TRANSDUCTION HISTIDINE KINASE G"/>
    <property type="match status" value="1"/>
</dbReference>
<gene>
    <name evidence="11" type="ORF">NIES37_00050</name>
</gene>
<dbReference type="PROSITE" id="PS50109">
    <property type="entry name" value="HIS_KIN"/>
    <property type="match status" value="1"/>
</dbReference>
<dbReference type="InterPro" id="IPR041664">
    <property type="entry name" value="AAA_16"/>
</dbReference>
<dbReference type="InterPro" id="IPR035965">
    <property type="entry name" value="PAS-like_dom_sf"/>
</dbReference>
<organism evidence="11 12">
    <name type="scientific">Tolypothrix tenuis PCC 7101</name>
    <dbReference type="NCBI Taxonomy" id="231146"/>
    <lineage>
        <taxon>Bacteria</taxon>
        <taxon>Bacillati</taxon>
        <taxon>Cyanobacteriota</taxon>
        <taxon>Cyanophyceae</taxon>
        <taxon>Nostocales</taxon>
        <taxon>Tolypothrichaceae</taxon>
        <taxon>Tolypothrix</taxon>
    </lineage>
</organism>
<evidence type="ECO:0000259" key="10">
    <source>
        <dbReference type="PROSITE" id="PS50113"/>
    </source>
</evidence>
<evidence type="ECO:0000256" key="1">
    <source>
        <dbReference type="ARBA" id="ARBA00000085"/>
    </source>
</evidence>
<evidence type="ECO:0000256" key="3">
    <source>
        <dbReference type="ARBA" id="ARBA00022553"/>
    </source>
</evidence>
<dbReference type="InterPro" id="IPR013655">
    <property type="entry name" value="PAS_fold_3"/>
</dbReference>
<feature type="coiled-coil region" evidence="6">
    <location>
        <begin position="1796"/>
        <end position="1837"/>
    </location>
</feature>
<dbReference type="Gene3D" id="1.10.287.130">
    <property type="match status" value="1"/>
</dbReference>
<dbReference type="InterPro" id="IPR029016">
    <property type="entry name" value="GAF-like_dom_sf"/>
</dbReference>
<accession>A0A1Z4MRP1</accession>
<evidence type="ECO:0000313" key="12">
    <source>
        <dbReference type="Proteomes" id="UP000218785"/>
    </source>
</evidence>
<dbReference type="GO" id="GO:0000155">
    <property type="term" value="F:phosphorelay sensor kinase activity"/>
    <property type="evidence" value="ECO:0007669"/>
    <property type="project" value="InterPro"/>
</dbReference>
<evidence type="ECO:0000313" key="11">
    <source>
        <dbReference type="EMBL" id="BAY96079.1"/>
    </source>
</evidence>
<dbReference type="SMART" id="SM00220">
    <property type="entry name" value="S_TKc"/>
    <property type="match status" value="1"/>
</dbReference>
<dbReference type="SUPFAM" id="SSF52540">
    <property type="entry name" value="P-loop containing nucleoside triphosphate hydrolases"/>
    <property type="match status" value="1"/>
</dbReference>
<dbReference type="SUPFAM" id="SSF55785">
    <property type="entry name" value="PYP-like sensor domain (PAS domain)"/>
    <property type="match status" value="2"/>
</dbReference>
<dbReference type="SUPFAM" id="SSF47384">
    <property type="entry name" value="Homodimeric domain of signal transducing histidine kinase"/>
    <property type="match status" value="1"/>
</dbReference>
<dbReference type="PRINTS" id="PR00344">
    <property type="entry name" value="BCTRLSENSOR"/>
</dbReference>
<dbReference type="InterPro" id="IPR013656">
    <property type="entry name" value="PAS_4"/>
</dbReference>
<dbReference type="Gene3D" id="3.30.450.40">
    <property type="match status" value="1"/>
</dbReference>
<dbReference type="CDD" id="cd14014">
    <property type="entry name" value="STKc_PknB_like"/>
    <property type="match status" value="1"/>
</dbReference>
<dbReference type="Gene3D" id="1.10.510.10">
    <property type="entry name" value="Transferase(Phosphotransferase) domain 1"/>
    <property type="match status" value="1"/>
</dbReference>
<feature type="domain" description="Protein kinase" evidence="7">
    <location>
        <begin position="14"/>
        <end position="285"/>
    </location>
</feature>
<dbReference type="NCBIfam" id="TIGR00229">
    <property type="entry name" value="sensory_box"/>
    <property type="match status" value="1"/>
</dbReference>
<keyword evidence="3" id="KW-0597">Phosphoprotein</keyword>
<keyword evidence="4 11" id="KW-0418">Kinase</keyword>
<dbReference type="CDD" id="cd00130">
    <property type="entry name" value="PAS"/>
    <property type="match status" value="1"/>
</dbReference>
<feature type="domain" description="PAC" evidence="10">
    <location>
        <begin position="1750"/>
        <end position="1805"/>
    </location>
</feature>
<dbReference type="InterPro" id="IPR003661">
    <property type="entry name" value="HisK_dim/P_dom"/>
</dbReference>
<dbReference type="InterPro" id="IPR000719">
    <property type="entry name" value="Prot_kinase_dom"/>
</dbReference>
<evidence type="ECO:0000259" key="7">
    <source>
        <dbReference type="PROSITE" id="PS50011"/>
    </source>
</evidence>
<keyword evidence="12" id="KW-1185">Reference proteome</keyword>
<evidence type="ECO:0000256" key="4">
    <source>
        <dbReference type="ARBA" id="ARBA00022777"/>
    </source>
</evidence>
<dbReference type="Pfam" id="PF02518">
    <property type="entry name" value="HATPase_c"/>
    <property type="match status" value="1"/>
</dbReference>
<dbReference type="Proteomes" id="UP000218785">
    <property type="component" value="Chromosome"/>
</dbReference>
<dbReference type="PROSITE" id="PS50113">
    <property type="entry name" value="PAC"/>
    <property type="match status" value="2"/>
</dbReference>
<dbReference type="InterPro" id="IPR004358">
    <property type="entry name" value="Sig_transdc_His_kin-like_C"/>
</dbReference>
<dbReference type="InterPro" id="IPR011009">
    <property type="entry name" value="Kinase-like_dom_sf"/>
</dbReference>